<dbReference type="InterPro" id="IPR002869">
    <property type="entry name" value="Pyrv_flavodox_OxRed_cen"/>
</dbReference>
<dbReference type="RefSeq" id="WP_108308400.1">
    <property type="nucleotide sequence ID" value="NZ_CP020921.1"/>
</dbReference>
<evidence type="ECO:0000259" key="2">
    <source>
        <dbReference type="Pfam" id="PF01558"/>
    </source>
</evidence>
<protein>
    <submittedName>
        <fullName evidence="3">2-oxoglutarate ferredoxin oxidoreductase subunit gamma</fullName>
    </submittedName>
</protein>
<dbReference type="PANTHER" id="PTHR42730:SF1">
    <property type="entry name" value="2-OXOGLUTARATE SYNTHASE SUBUNIT KORC"/>
    <property type="match status" value="1"/>
</dbReference>
<dbReference type="EMBL" id="CP020921">
    <property type="protein sequence ID" value="AWB09719.1"/>
    <property type="molecule type" value="Genomic_DNA"/>
</dbReference>
<sequence>MTEELIIAGFGGQGVMTMGQVLAYAGLNFGKEVSYLPSYGPEQRGGTANCMVVISDEAVSSPYIDEPTSLIIMNQPSLEKFSPMLKENGILMYNASLIKEKVVSDRASKVVGIEINHLANQLGKPQLANMIMLGAYIGVSNIMPVDSIKEVLPKVFSSKYHHLLPLNYQALDLGVKTVKG</sequence>
<dbReference type="Gene3D" id="3.40.920.10">
    <property type="entry name" value="Pyruvate-ferredoxin oxidoreductase, PFOR, domain III"/>
    <property type="match status" value="1"/>
</dbReference>
<dbReference type="Proteomes" id="UP000244792">
    <property type="component" value="Chromosome"/>
</dbReference>
<dbReference type="GO" id="GO:0016625">
    <property type="term" value="F:oxidoreductase activity, acting on the aldehyde or oxo group of donors, iron-sulfur protein as acceptor"/>
    <property type="evidence" value="ECO:0007669"/>
    <property type="project" value="InterPro"/>
</dbReference>
<dbReference type="NCBIfam" id="TIGR02175">
    <property type="entry name" value="PorC_KorC"/>
    <property type="match status" value="1"/>
</dbReference>
<keyword evidence="4" id="KW-1185">Reference proteome</keyword>
<gene>
    <name evidence="3" type="ORF">TDSAC_0342</name>
</gene>
<evidence type="ECO:0000313" key="3">
    <source>
        <dbReference type="EMBL" id="AWB09719.1"/>
    </source>
</evidence>
<name>A0A2R4VYV0_THEAF</name>
<dbReference type="AlphaFoldDB" id="A0A2R4VYV0"/>
<dbReference type="KEGG" id="taci:TDSAC_0342"/>
<proteinExistence type="predicted"/>
<evidence type="ECO:0000313" key="4">
    <source>
        <dbReference type="Proteomes" id="UP000244792"/>
    </source>
</evidence>
<dbReference type="InterPro" id="IPR052554">
    <property type="entry name" value="2-oxoglutarate_synth_KorC"/>
</dbReference>
<feature type="domain" description="Pyruvate/ketoisovalerate oxidoreductase catalytic" evidence="2">
    <location>
        <begin position="11"/>
        <end position="175"/>
    </location>
</feature>
<accession>A0A2R4VYV0</accession>
<evidence type="ECO:0000256" key="1">
    <source>
        <dbReference type="ARBA" id="ARBA00023002"/>
    </source>
</evidence>
<dbReference type="SUPFAM" id="SSF53323">
    <property type="entry name" value="Pyruvate-ferredoxin oxidoreductase, PFOR, domain III"/>
    <property type="match status" value="1"/>
</dbReference>
<dbReference type="Pfam" id="PF01558">
    <property type="entry name" value="POR"/>
    <property type="match status" value="1"/>
</dbReference>
<dbReference type="InterPro" id="IPR011894">
    <property type="entry name" value="PorC_KorC"/>
</dbReference>
<keyword evidence="1" id="KW-0560">Oxidoreductase</keyword>
<dbReference type="InterPro" id="IPR019752">
    <property type="entry name" value="Pyrv/ketoisovalerate_OxRed_cat"/>
</dbReference>
<organism evidence="3 4">
    <name type="scientific">Thermodesulfobium acidiphilum</name>
    <dbReference type="NCBI Taxonomy" id="1794699"/>
    <lineage>
        <taxon>Bacteria</taxon>
        <taxon>Pseudomonadati</taxon>
        <taxon>Thermodesulfobiota</taxon>
        <taxon>Thermodesulfobiia</taxon>
        <taxon>Thermodesulfobiales</taxon>
        <taxon>Thermodesulfobiaceae</taxon>
        <taxon>Thermodesulfobium</taxon>
    </lineage>
</organism>
<dbReference type="OrthoDB" id="9789125at2"/>
<reference evidence="3 4" key="1">
    <citation type="submission" date="2017-04" db="EMBL/GenBank/DDBJ databases">
        <title>Genomic insights into metabolism of Thermodesulfobium acidiphilum.</title>
        <authorList>
            <person name="Toshchakov S.V."/>
            <person name="Frolov E.N."/>
            <person name="Kublanov I.V."/>
            <person name="Samarov N.I."/>
            <person name="Novikov A."/>
            <person name="Lebedinsky A.V."/>
            <person name="Bonch-Osmolovskaya E.A."/>
            <person name="Chernyh N.A."/>
        </authorList>
    </citation>
    <scope>NUCLEOTIDE SEQUENCE [LARGE SCALE GENOMIC DNA]</scope>
    <source>
        <strain evidence="3 4">3127-1</strain>
    </source>
</reference>
<dbReference type="PANTHER" id="PTHR42730">
    <property type="entry name" value="2-OXOGLUTARATE SYNTHASE SUBUNIT KORC"/>
    <property type="match status" value="1"/>
</dbReference>